<sequence>MISSMKLAIALTAIPAALAASFDVQVAPGGQLVFTPNTVTAAVGDTVNFTFNPANHTVTQSTFATPCTPSDGGLDSGFKPVTAGGDPVTFQVTVAATTPMWFFCKQSNHCAQGMVFAINPPATGNTFDAFQANAEGGGSASPSGASASGAASASSGASAASPSAQASGGGSSNPTGSAPAPSGSGSGGSGGSGNAAVSARGAGLIGVTGLVAALVTLLL</sequence>
<evidence type="ECO:0000313" key="1">
    <source>
        <dbReference type="EMBL" id="TFK63708.1"/>
    </source>
</evidence>
<protein>
    <submittedName>
        <fullName evidence="1">Uncharacterized protein</fullName>
    </submittedName>
</protein>
<dbReference type="EMBL" id="ML208509">
    <property type="protein sequence ID" value="TFK63708.1"/>
    <property type="molecule type" value="Genomic_DNA"/>
</dbReference>
<reference evidence="1 2" key="1">
    <citation type="journal article" date="2019" name="Nat. Ecol. Evol.">
        <title>Megaphylogeny resolves global patterns of mushroom evolution.</title>
        <authorList>
            <person name="Varga T."/>
            <person name="Krizsan K."/>
            <person name="Foldi C."/>
            <person name="Dima B."/>
            <person name="Sanchez-Garcia M."/>
            <person name="Sanchez-Ramirez S."/>
            <person name="Szollosi G.J."/>
            <person name="Szarkandi J.G."/>
            <person name="Papp V."/>
            <person name="Albert L."/>
            <person name="Andreopoulos W."/>
            <person name="Angelini C."/>
            <person name="Antonin V."/>
            <person name="Barry K.W."/>
            <person name="Bougher N.L."/>
            <person name="Buchanan P."/>
            <person name="Buyck B."/>
            <person name="Bense V."/>
            <person name="Catcheside P."/>
            <person name="Chovatia M."/>
            <person name="Cooper J."/>
            <person name="Damon W."/>
            <person name="Desjardin D."/>
            <person name="Finy P."/>
            <person name="Geml J."/>
            <person name="Haridas S."/>
            <person name="Hughes K."/>
            <person name="Justo A."/>
            <person name="Karasinski D."/>
            <person name="Kautmanova I."/>
            <person name="Kiss B."/>
            <person name="Kocsube S."/>
            <person name="Kotiranta H."/>
            <person name="LaButti K.M."/>
            <person name="Lechner B.E."/>
            <person name="Liimatainen K."/>
            <person name="Lipzen A."/>
            <person name="Lukacs Z."/>
            <person name="Mihaltcheva S."/>
            <person name="Morgado L.N."/>
            <person name="Niskanen T."/>
            <person name="Noordeloos M.E."/>
            <person name="Ohm R.A."/>
            <person name="Ortiz-Santana B."/>
            <person name="Ovrebo C."/>
            <person name="Racz N."/>
            <person name="Riley R."/>
            <person name="Savchenko A."/>
            <person name="Shiryaev A."/>
            <person name="Soop K."/>
            <person name="Spirin V."/>
            <person name="Szebenyi C."/>
            <person name="Tomsovsky M."/>
            <person name="Tulloss R.E."/>
            <person name="Uehling J."/>
            <person name="Grigoriev I.V."/>
            <person name="Vagvolgyi C."/>
            <person name="Papp T."/>
            <person name="Martin F.M."/>
            <person name="Miettinen O."/>
            <person name="Hibbett D.S."/>
            <person name="Nagy L.G."/>
        </authorList>
    </citation>
    <scope>NUCLEOTIDE SEQUENCE [LARGE SCALE GENOMIC DNA]</scope>
    <source>
        <strain evidence="1 2">NL-1719</strain>
    </source>
</reference>
<keyword evidence="2" id="KW-1185">Reference proteome</keyword>
<evidence type="ECO:0000313" key="2">
    <source>
        <dbReference type="Proteomes" id="UP000308600"/>
    </source>
</evidence>
<accession>A0ACD3ACS8</accession>
<gene>
    <name evidence="1" type="ORF">BDN72DRAFT_305851</name>
</gene>
<proteinExistence type="predicted"/>
<dbReference type="Proteomes" id="UP000308600">
    <property type="component" value="Unassembled WGS sequence"/>
</dbReference>
<organism evidence="1 2">
    <name type="scientific">Pluteus cervinus</name>
    <dbReference type="NCBI Taxonomy" id="181527"/>
    <lineage>
        <taxon>Eukaryota</taxon>
        <taxon>Fungi</taxon>
        <taxon>Dikarya</taxon>
        <taxon>Basidiomycota</taxon>
        <taxon>Agaricomycotina</taxon>
        <taxon>Agaricomycetes</taxon>
        <taxon>Agaricomycetidae</taxon>
        <taxon>Agaricales</taxon>
        <taxon>Pluteineae</taxon>
        <taxon>Pluteaceae</taxon>
        <taxon>Pluteus</taxon>
    </lineage>
</organism>
<name>A0ACD3ACS8_9AGAR</name>